<evidence type="ECO:0000256" key="4">
    <source>
        <dbReference type="ARBA" id="ARBA00023033"/>
    </source>
</evidence>
<evidence type="ECO:0000256" key="2">
    <source>
        <dbReference type="ARBA" id="ARBA00022827"/>
    </source>
</evidence>
<dbReference type="SUPFAM" id="SSF51905">
    <property type="entry name" value="FAD/NAD(P)-binding domain"/>
    <property type="match status" value="1"/>
</dbReference>
<protein>
    <recommendedName>
        <fullName evidence="5">Flavin-dependent monooxygenase</fullName>
    </recommendedName>
    <alternativeName>
        <fullName evidence="5">TetX monooxygenase</fullName>
        <shortName evidence="5">TetX</shortName>
        <ecNumber evidence="5">1.14.13.-</ecNumber>
    </alternativeName>
</protein>
<comment type="catalytic activity">
    <reaction evidence="5">
        <text>a tetracycline + NADPH + O2 + H(+) = an 11a-hydroxytetracycline + NADP(+) + H2O</text>
        <dbReference type="Rhea" id="RHEA:61444"/>
        <dbReference type="ChEBI" id="CHEBI:15377"/>
        <dbReference type="ChEBI" id="CHEBI:15378"/>
        <dbReference type="ChEBI" id="CHEBI:15379"/>
        <dbReference type="ChEBI" id="CHEBI:57783"/>
        <dbReference type="ChEBI" id="CHEBI:58349"/>
        <dbReference type="ChEBI" id="CHEBI:144644"/>
        <dbReference type="ChEBI" id="CHEBI:144645"/>
    </reaction>
</comment>
<keyword evidence="1 5" id="KW-0285">Flavoprotein</keyword>
<comment type="domain">
    <text evidence="5">Consists of an N-terminal FAD-binding domain with a Rossman fold and a C-terminal substrate-binding domain.</text>
</comment>
<dbReference type="PRINTS" id="PR00420">
    <property type="entry name" value="RNGMNOXGNASE"/>
</dbReference>
<dbReference type="Proteomes" id="UP001500689">
    <property type="component" value="Unassembled WGS sequence"/>
</dbReference>
<dbReference type="InterPro" id="IPR043683">
    <property type="entry name" value="TetX_monooxygenase"/>
</dbReference>
<feature type="binding site" evidence="5">
    <location>
        <position position="45"/>
    </location>
    <ligand>
        <name>FAD</name>
        <dbReference type="ChEBI" id="CHEBI:57692"/>
    </ligand>
</feature>
<gene>
    <name evidence="7" type="ORF">GCM10022222_80790</name>
</gene>
<comment type="function">
    <text evidence="5">An FAD-requiring monooxygenase active on some tetracycline antibiotic derivatives, which leads to their inactivation. Hydroxylates carbon 11a of tetracycline and some analogs.</text>
</comment>
<dbReference type="Pfam" id="PF01494">
    <property type="entry name" value="FAD_binding_3"/>
    <property type="match status" value="1"/>
</dbReference>
<comment type="similarity">
    <text evidence="5">Belongs to the aromatic-ring hydroxylase family. TetX subfamily.</text>
</comment>
<dbReference type="HAMAP" id="MF_00845">
    <property type="entry name" value="TetX_monooxygenase"/>
    <property type="match status" value="1"/>
</dbReference>
<feature type="domain" description="FAD-binding" evidence="6">
    <location>
        <begin position="2"/>
        <end position="336"/>
    </location>
</feature>
<accession>A0ABP6YMW2</accession>
<keyword evidence="2 5" id="KW-0274">FAD</keyword>
<keyword evidence="5" id="KW-0963">Cytoplasm</keyword>
<evidence type="ECO:0000313" key="7">
    <source>
        <dbReference type="EMBL" id="GAA3583917.1"/>
    </source>
</evidence>
<name>A0ABP6YMW2_9PSEU</name>
<comment type="caution">
    <text evidence="7">The sequence shown here is derived from an EMBL/GenBank/DDBJ whole genome shotgun (WGS) entry which is preliminary data.</text>
</comment>
<evidence type="ECO:0000313" key="8">
    <source>
        <dbReference type="Proteomes" id="UP001500689"/>
    </source>
</evidence>
<proteinExistence type="inferred from homology"/>
<keyword evidence="4 5" id="KW-0503">Monooxygenase</keyword>
<evidence type="ECO:0000256" key="3">
    <source>
        <dbReference type="ARBA" id="ARBA00023002"/>
    </source>
</evidence>
<dbReference type="EMBL" id="BAAAZN010000029">
    <property type="protein sequence ID" value="GAA3583917.1"/>
    <property type="molecule type" value="Genomic_DNA"/>
</dbReference>
<evidence type="ECO:0000259" key="6">
    <source>
        <dbReference type="Pfam" id="PF01494"/>
    </source>
</evidence>
<dbReference type="InterPro" id="IPR036188">
    <property type="entry name" value="FAD/NAD-bd_sf"/>
</dbReference>
<comment type="subunit">
    <text evidence="5">Monomer.</text>
</comment>
<keyword evidence="5" id="KW-0521">NADP</keyword>
<organism evidence="7 8">
    <name type="scientific">Amycolatopsis ultiminotia</name>
    <dbReference type="NCBI Taxonomy" id="543629"/>
    <lineage>
        <taxon>Bacteria</taxon>
        <taxon>Bacillati</taxon>
        <taxon>Actinomycetota</taxon>
        <taxon>Actinomycetes</taxon>
        <taxon>Pseudonocardiales</taxon>
        <taxon>Pseudonocardiaceae</taxon>
        <taxon>Amycolatopsis</taxon>
    </lineage>
</organism>
<dbReference type="EC" id="1.14.13.-" evidence="5"/>
<dbReference type="Gene3D" id="3.50.50.60">
    <property type="entry name" value="FAD/NAD(P)-binding domain"/>
    <property type="match status" value="1"/>
</dbReference>
<feature type="binding site" evidence="5">
    <location>
        <position position="38"/>
    </location>
    <ligand>
        <name>NADPH</name>
        <dbReference type="ChEBI" id="CHEBI:57783"/>
    </ligand>
</feature>
<dbReference type="RefSeq" id="WP_344868783.1">
    <property type="nucleotide sequence ID" value="NZ_BAAAZN010000029.1"/>
</dbReference>
<keyword evidence="8" id="KW-1185">Reference proteome</keyword>
<comment type="cofactor">
    <cofactor evidence="5">
        <name>FAD</name>
        <dbReference type="ChEBI" id="CHEBI:57692"/>
    </cofactor>
</comment>
<dbReference type="PANTHER" id="PTHR46972:SF1">
    <property type="entry name" value="FAD DEPENDENT OXIDOREDUCTASE DOMAIN-CONTAINING PROTEIN"/>
    <property type="match status" value="1"/>
</dbReference>
<keyword evidence="3 5" id="KW-0560">Oxidoreductase</keyword>
<sequence length="375" mass="39891">MSVTIVGAGLGGLTLARVLHVHGIPVTVHEAEPSPAARTQGGMLDIHEYNGRLALEAAGLIDEFRGLVLEGREATRVLGWDGTVLLDEPDDGTGGRPEVQRGDLRRMLLDALPDGTVRWGHKVTDVRTVGESRHEVRFADGSTVVTSLLVGADGAWSRVRQLLSDATPEYVGTSYVETYLLDGDTRHPAVAKTVGGGALFALAPGKGIQAHRESGGTLHTYVALSKPQEWFAAIDFTDVDTTTARIVAEFDGWAPELTALITDADTTPVLRPINALPTGHQWDRVPGVTLLGDAAHLSRPNGEGANLAMYDGAELGKALAAHPGDAEAALAEYERALFPRSAEAAAEATRDFELCYDDNAPHSLLSLFTGQEEAR</sequence>
<evidence type="ECO:0000256" key="1">
    <source>
        <dbReference type="ARBA" id="ARBA00022630"/>
    </source>
</evidence>
<feature type="binding site" evidence="5">
    <location>
        <position position="293"/>
    </location>
    <ligand>
        <name>FAD</name>
        <dbReference type="ChEBI" id="CHEBI:57692"/>
    </ligand>
</feature>
<dbReference type="PANTHER" id="PTHR46972">
    <property type="entry name" value="MONOOXYGENASE ASQM-RELATED"/>
    <property type="match status" value="1"/>
</dbReference>
<keyword evidence="5" id="KW-0547">Nucleotide-binding</keyword>
<comment type="subcellular location">
    <subcellularLocation>
        <location evidence="5">Cytoplasm</location>
    </subcellularLocation>
</comment>
<dbReference type="InterPro" id="IPR002938">
    <property type="entry name" value="FAD-bd"/>
</dbReference>
<evidence type="ECO:0000256" key="5">
    <source>
        <dbReference type="HAMAP-Rule" id="MF_00845"/>
    </source>
</evidence>
<reference evidence="8" key="1">
    <citation type="journal article" date="2019" name="Int. J. Syst. Evol. Microbiol.">
        <title>The Global Catalogue of Microorganisms (GCM) 10K type strain sequencing project: providing services to taxonomists for standard genome sequencing and annotation.</title>
        <authorList>
            <consortium name="The Broad Institute Genomics Platform"/>
            <consortium name="The Broad Institute Genome Sequencing Center for Infectious Disease"/>
            <person name="Wu L."/>
            <person name="Ma J."/>
        </authorList>
    </citation>
    <scope>NUCLEOTIDE SEQUENCE [LARGE SCALE GENOMIC DNA]</scope>
    <source>
        <strain evidence="8">JCM 16898</strain>
    </source>
</reference>
<feature type="binding site" evidence="5">
    <location>
        <position position="101"/>
    </location>
    <ligand>
        <name>FAD</name>
        <dbReference type="ChEBI" id="CHEBI:57692"/>
    </ligand>
</feature>